<accession>A0A1I2B8U5</accession>
<dbReference type="RefSeq" id="WP_091658294.1">
    <property type="nucleotide sequence ID" value="NZ_FONT01000002.1"/>
</dbReference>
<dbReference type="OrthoDB" id="9773293at2"/>
<dbReference type="InterPro" id="IPR000073">
    <property type="entry name" value="AB_hydrolase_1"/>
</dbReference>
<dbReference type="InterPro" id="IPR050471">
    <property type="entry name" value="AB_hydrolase"/>
</dbReference>
<dbReference type="Proteomes" id="UP000199516">
    <property type="component" value="Unassembled WGS sequence"/>
</dbReference>
<dbReference type="PANTHER" id="PTHR43433">
    <property type="entry name" value="HYDROLASE, ALPHA/BETA FOLD FAMILY PROTEIN"/>
    <property type="match status" value="1"/>
</dbReference>
<evidence type="ECO:0000259" key="1">
    <source>
        <dbReference type="Pfam" id="PF00561"/>
    </source>
</evidence>
<dbReference type="PANTHER" id="PTHR43433:SF5">
    <property type="entry name" value="AB HYDROLASE-1 DOMAIN-CONTAINING PROTEIN"/>
    <property type="match status" value="1"/>
</dbReference>
<name>A0A1I2B8U5_9BACI</name>
<feature type="domain" description="AB hydrolase-1" evidence="1">
    <location>
        <begin position="24"/>
        <end position="139"/>
    </location>
</feature>
<gene>
    <name evidence="2" type="ORF">SAMN05192532_102152</name>
</gene>
<dbReference type="STRING" id="930128.SAMN05192532_102152"/>
<dbReference type="SUPFAM" id="SSF53474">
    <property type="entry name" value="alpha/beta-Hydrolases"/>
    <property type="match status" value="1"/>
</dbReference>
<dbReference type="AlphaFoldDB" id="A0A1I2B8U5"/>
<keyword evidence="3" id="KW-1185">Reference proteome</keyword>
<protein>
    <submittedName>
        <fullName evidence="2">Pimeloyl-ACP methyl ester carboxylesterase</fullName>
    </submittedName>
</protein>
<dbReference type="InterPro" id="IPR029058">
    <property type="entry name" value="AB_hydrolase_fold"/>
</dbReference>
<organism evidence="2 3">
    <name type="scientific">Alteribacillus iranensis</name>
    <dbReference type="NCBI Taxonomy" id="930128"/>
    <lineage>
        <taxon>Bacteria</taxon>
        <taxon>Bacillati</taxon>
        <taxon>Bacillota</taxon>
        <taxon>Bacilli</taxon>
        <taxon>Bacillales</taxon>
        <taxon>Bacillaceae</taxon>
        <taxon>Alteribacillus</taxon>
    </lineage>
</organism>
<dbReference type="EMBL" id="FONT01000002">
    <property type="protein sequence ID" value="SFE52496.1"/>
    <property type="molecule type" value="Genomic_DNA"/>
</dbReference>
<dbReference type="Pfam" id="PF00561">
    <property type="entry name" value="Abhydrolase_1"/>
    <property type="match status" value="1"/>
</dbReference>
<evidence type="ECO:0000313" key="3">
    <source>
        <dbReference type="Proteomes" id="UP000199516"/>
    </source>
</evidence>
<reference evidence="2 3" key="1">
    <citation type="submission" date="2016-10" db="EMBL/GenBank/DDBJ databases">
        <authorList>
            <person name="de Groot N.N."/>
        </authorList>
    </citation>
    <scope>NUCLEOTIDE SEQUENCE [LARGE SCALE GENOMIC DNA]</scope>
    <source>
        <strain evidence="2 3">DSM 23995</strain>
    </source>
</reference>
<evidence type="ECO:0000313" key="2">
    <source>
        <dbReference type="EMBL" id="SFE52496.1"/>
    </source>
</evidence>
<dbReference type="Gene3D" id="3.40.50.1820">
    <property type="entry name" value="alpha/beta hydrolase"/>
    <property type="match status" value="1"/>
</dbReference>
<sequence length="278" mass="31515">MGSYVKTKSGNSLYVEDIHGVQGTIIAAHGLTGTHKQLHYYKEVFGGDYRFISYDLRGRGNSDPASPNTSIFSHATDLIELIEELDVENPILMGYSMGAYICALAAANLPRVSSLILLDGAGDADEVSRELMLQSLNRIAKEYSSTDMYVDETRRLYKNFNIEWDETIHSISRYDIQKAQNGNWQHKSNVSALKKDIESFYSFNPMETSASLSCSILLVIATGSIGDKRSLFTEEMYHRIQHSSSDLHTIKTRINHYELVFNRQPDDFYQRIRSFLSP</sequence>
<proteinExistence type="predicted"/>